<keyword evidence="2" id="KW-1185">Reference proteome</keyword>
<comment type="caution">
    <text evidence="1">The sequence shown here is derived from an EMBL/GenBank/DDBJ whole genome shotgun (WGS) entry which is preliminary data.</text>
</comment>
<organism evidence="1 2">
    <name type="scientific">Porites evermanni</name>
    <dbReference type="NCBI Taxonomy" id="104178"/>
    <lineage>
        <taxon>Eukaryota</taxon>
        <taxon>Metazoa</taxon>
        <taxon>Cnidaria</taxon>
        <taxon>Anthozoa</taxon>
        <taxon>Hexacorallia</taxon>
        <taxon>Scleractinia</taxon>
        <taxon>Fungiina</taxon>
        <taxon>Poritidae</taxon>
        <taxon>Porites</taxon>
    </lineage>
</organism>
<dbReference type="Proteomes" id="UP001159427">
    <property type="component" value="Unassembled WGS sequence"/>
</dbReference>
<name>A0ABN8LIR1_9CNID</name>
<dbReference type="EMBL" id="CALNXI010000029">
    <property type="protein sequence ID" value="CAH3015814.1"/>
    <property type="molecule type" value="Genomic_DNA"/>
</dbReference>
<proteinExistence type="predicted"/>
<evidence type="ECO:0000313" key="2">
    <source>
        <dbReference type="Proteomes" id="UP001159427"/>
    </source>
</evidence>
<reference evidence="1 2" key="1">
    <citation type="submission" date="2022-05" db="EMBL/GenBank/DDBJ databases">
        <authorList>
            <consortium name="Genoscope - CEA"/>
            <person name="William W."/>
        </authorList>
    </citation>
    <scope>NUCLEOTIDE SEQUENCE [LARGE SCALE GENOMIC DNA]</scope>
</reference>
<sequence>MYGSSQTKSWLPYEWLNCDDKLDYDGLSLNRCWFSKLKNKFVLLLEEYEDCQQVFREQGMRTFDCWLEYYNNLDVSPFLEAHFRRRSVTPGCVLAVSSSRDASRRDFKLIQMDTDSTYLMQNARRSRLPRGS</sequence>
<evidence type="ECO:0000313" key="1">
    <source>
        <dbReference type="EMBL" id="CAH3015814.1"/>
    </source>
</evidence>
<protein>
    <submittedName>
        <fullName evidence="1">Uncharacterized protein</fullName>
    </submittedName>
</protein>
<gene>
    <name evidence="1" type="ORF">PEVE_00021657</name>
</gene>
<accession>A0ABN8LIR1</accession>